<evidence type="ECO:0000259" key="2">
    <source>
        <dbReference type="Pfam" id="PF00857"/>
    </source>
</evidence>
<reference evidence="3" key="1">
    <citation type="submission" date="2020-02" db="EMBL/GenBank/DDBJ databases">
        <authorList>
            <person name="Meier V. D."/>
        </authorList>
    </citation>
    <scope>NUCLEOTIDE SEQUENCE</scope>
    <source>
        <strain evidence="3">AVDCRST_MAG88</strain>
    </source>
</reference>
<evidence type="ECO:0000313" key="3">
    <source>
        <dbReference type="EMBL" id="CAA9561634.1"/>
    </source>
</evidence>
<accession>A0A6J4UW43</accession>
<protein>
    <recommendedName>
        <fullName evidence="2">Isochorismatase-like domain-containing protein</fullName>
    </recommendedName>
</protein>
<dbReference type="PANTHER" id="PTHR43540">
    <property type="entry name" value="PEROXYUREIDOACRYLATE/UREIDOACRYLATE AMIDOHYDROLASE-RELATED"/>
    <property type="match status" value="1"/>
</dbReference>
<feature type="domain" description="Isochorismatase-like" evidence="2">
    <location>
        <begin position="17"/>
        <end position="123"/>
    </location>
</feature>
<gene>
    <name evidence="3" type="ORF">AVDCRST_MAG88-1553</name>
</gene>
<keyword evidence="1" id="KW-0378">Hydrolase</keyword>
<dbReference type="InterPro" id="IPR036380">
    <property type="entry name" value="Isochorismatase-like_sf"/>
</dbReference>
<dbReference type="InterPro" id="IPR050272">
    <property type="entry name" value="Isochorismatase-like_hydrls"/>
</dbReference>
<proteinExistence type="predicted"/>
<dbReference type="Gene3D" id="3.40.50.850">
    <property type="entry name" value="Isochorismatase-like"/>
    <property type="match status" value="1"/>
</dbReference>
<dbReference type="Pfam" id="PF00857">
    <property type="entry name" value="Isochorismatase"/>
    <property type="match status" value="1"/>
</dbReference>
<sequence>MDNQRASLAAHLAPVHTAVLVVAVQPMFTSMPLLPAVAEVLPRLRRFLDAARAAGVPRVFIRHVIPEDRWTGVWQQQHAGRTLQAALAPGSSVNAFAPGFQAEPEDLVVIKQRDSGFVGTDLTA</sequence>
<organism evidence="3">
    <name type="scientific">uncultured Thermomicrobiales bacterium</name>
    <dbReference type="NCBI Taxonomy" id="1645740"/>
    <lineage>
        <taxon>Bacteria</taxon>
        <taxon>Pseudomonadati</taxon>
        <taxon>Thermomicrobiota</taxon>
        <taxon>Thermomicrobia</taxon>
        <taxon>Thermomicrobiales</taxon>
        <taxon>environmental samples</taxon>
    </lineage>
</organism>
<dbReference type="InterPro" id="IPR000868">
    <property type="entry name" value="Isochorismatase-like_dom"/>
</dbReference>
<evidence type="ECO:0000256" key="1">
    <source>
        <dbReference type="ARBA" id="ARBA00022801"/>
    </source>
</evidence>
<name>A0A6J4UW43_9BACT</name>
<dbReference type="GO" id="GO:0016787">
    <property type="term" value="F:hydrolase activity"/>
    <property type="evidence" value="ECO:0007669"/>
    <property type="project" value="UniProtKB-KW"/>
</dbReference>
<dbReference type="EMBL" id="CADCWM010000467">
    <property type="protein sequence ID" value="CAA9561634.1"/>
    <property type="molecule type" value="Genomic_DNA"/>
</dbReference>
<dbReference type="AlphaFoldDB" id="A0A6J4UW43"/>
<dbReference type="SUPFAM" id="SSF52499">
    <property type="entry name" value="Isochorismatase-like hydrolases"/>
    <property type="match status" value="1"/>
</dbReference>